<keyword evidence="2" id="KW-1185">Reference proteome</keyword>
<sequence length="440" mass="51254">MYGAETWRTTTTTIKKVQVFINSCLRKILNIHWADSISNSLLWERTNQLPAEEEIRKRRWKWIGHTLRKSSNCITRQALTWNPEGKRKRGRPKNTLRRIIEADMKTMNYNWTQLERIAQDRVGWRMLVSGLCSFTRSNRRLRNKLSVNLDNDSKKTGRQTRACDGYKNKDVDRYTIDGASINTNDDVSRLSTIITVRVDSLTIMNLVDNPDLPLSLQDENDRMLWGELNKKLELPRIEPSMVNRLSRGKDSKHLNHPRLLRVILKNATDVEDVLLASHLLKSDGNVRILPDIPFSERNIIRNIPKQSREKFFRGRNIIVRRISENADPTQSNSDIREWKFIKQSLRLKHILTQHVTRLAKKDGDLRPRPMKITFPSSHMAAAVLEAFRANRRRLPPGIHMHPDRPYEARTKHKGKLELTIPLLDCLNDKKTCNGQGLPPR</sequence>
<evidence type="ECO:0000313" key="1">
    <source>
        <dbReference type="EMBL" id="VDP37955.1"/>
    </source>
</evidence>
<proteinExistence type="predicted"/>
<protein>
    <submittedName>
        <fullName evidence="1">Uncharacterized protein</fullName>
    </submittedName>
</protein>
<dbReference type="STRING" id="48269.A0A183MY83"/>
<evidence type="ECO:0000313" key="2">
    <source>
        <dbReference type="Proteomes" id="UP000277204"/>
    </source>
</evidence>
<organism evidence="1 2">
    <name type="scientific">Schistosoma margrebowiei</name>
    <dbReference type="NCBI Taxonomy" id="48269"/>
    <lineage>
        <taxon>Eukaryota</taxon>
        <taxon>Metazoa</taxon>
        <taxon>Spiralia</taxon>
        <taxon>Lophotrochozoa</taxon>
        <taxon>Platyhelminthes</taxon>
        <taxon>Trematoda</taxon>
        <taxon>Digenea</taxon>
        <taxon>Strigeidida</taxon>
        <taxon>Schistosomatoidea</taxon>
        <taxon>Schistosomatidae</taxon>
        <taxon>Schistosoma</taxon>
    </lineage>
</organism>
<accession>A0A183MY83</accession>
<gene>
    <name evidence="1" type="ORF">SMRZ_LOCUS21008</name>
</gene>
<dbReference type="Proteomes" id="UP000277204">
    <property type="component" value="Unassembled WGS sequence"/>
</dbReference>
<dbReference type="AlphaFoldDB" id="A0A183MY83"/>
<reference evidence="1 2" key="1">
    <citation type="submission" date="2018-11" db="EMBL/GenBank/DDBJ databases">
        <authorList>
            <consortium name="Pathogen Informatics"/>
        </authorList>
    </citation>
    <scope>NUCLEOTIDE SEQUENCE [LARGE SCALE GENOMIC DNA]</scope>
    <source>
        <strain evidence="1 2">Zambia</strain>
    </source>
</reference>
<dbReference type="EMBL" id="UZAI01018539">
    <property type="protein sequence ID" value="VDP37955.1"/>
    <property type="molecule type" value="Genomic_DNA"/>
</dbReference>
<name>A0A183MY83_9TREM</name>